<dbReference type="InterPro" id="IPR002187">
    <property type="entry name" value="N-reg_PII"/>
</dbReference>
<reference evidence="1 2" key="1">
    <citation type="submission" date="2021-02" db="EMBL/GenBank/DDBJ databases">
        <title>Niveibacterium changnyeongensis HC41.</title>
        <authorList>
            <person name="Kang M."/>
        </authorList>
    </citation>
    <scope>NUCLEOTIDE SEQUENCE [LARGE SCALE GENOMIC DNA]</scope>
    <source>
        <strain evidence="1 2">HC41</strain>
    </source>
</reference>
<sequence length="112" mass="12541">MKEIKAYVHRSRIADVMQALKESAPFTGRDGAHRHNLTAYVVKGSLQALDRQEQHYSLDLGDAVIDEYKLEFVCEDADVDDLVAIIKSAAHTGRGTCGWVYVVDVIRAEHIE</sequence>
<gene>
    <name evidence="1" type="ORF">JY500_05970</name>
</gene>
<dbReference type="SUPFAM" id="SSF54913">
    <property type="entry name" value="GlnB-like"/>
    <property type="match status" value="1"/>
</dbReference>
<dbReference type="EMBL" id="CP071060">
    <property type="protein sequence ID" value="QSI78182.1"/>
    <property type="molecule type" value="Genomic_DNA"/>
</dbReference>
<dbReference type="InterPro" id="IPR015867">
    <property type="entry name" value="N-reg_PII/ATP_PRibTrfase_C"/>
</dbReference>
<dbReference type="Gene3D" id="3.30.70.120">
    <property type="match status" value="1"/>
</dbReference>
<dbReference type="RefSeq" id="WP_206255489.1">
    <property type="nucleotide sequence ID" value="NZ_CP071060.1"/>
</dbReference>
<dbReference type="Proteomes" id="UP000663570">
    <property type="component" value="Chromosome"/>
</dbReference>
<protein>
    <submittedName>
        <fullName evidence="1">P-II family nitrogen regulator</fullName>
    </submittedName>
</protein>
<accession>A0ABX7MED6</accession>
<proteinExistence type="predicted"/>
<dbReference type="Pfam" id="PF00543">
    <property type="entry name" value="P-II"/>
    <property type="match status" value="1"/>
</dbReference>
<organism evidence="1 2">
    <name type="scientific">Niveibacterium microcysteis</name>
    <dbReference type="NCBI Taxonomy" id="2811415"/>
    <lineage>
        <taxon>Bacteria</taxon>
        <taxon>Pseudomonadati</taxon>
        <taxon>Pseudomonadota</taxon>
        <taxon>Betaproteobacteria</taxon>
        <taxon>Rhodocyclales</taxon>
        <taxon>Rhodocyclaceae</taxon>
        <taxon>Niveibacterium</taxon>
    </lineage>
</organism>
<name>A0ABX7MED6_9RHOO</name>
<evidence type="ECO:0000313" key="1">
    <source>
        <dbReference type="EMBL" id="QSI78182.1"/>
    </source>
</evidence>
<evidence type="ECO:0000313" key="2">
    <source>
        <dbReference type="Proteomes" id="UP000663570"/>
    </source>
</evidence>
<keyword evidence="2" id="KW-1185">Reference proteome</keyword>
<dbReference type="PROSITE" id="PS51343">
    <property type="entry name" value="PII_GLNB_DOM"/>
    <property type="match status" value="1"/>
</dbReference>
<dbReference type="InterPro" id="IPR011322">
    <property type="entry name" value="N-reg_PII-like_a/b"/>
</dbReference>